<dbReference type="InParanoid" id="A8PGT4"/>
<evidence type="ECO:0000313" key="2">
    <source>
        <dbReference type="EMBL" id="EAU80571.2"/>
    </source>
</evidence>
<keyword evidence="1" id="KW-1133">Transmembrane helix</keyword>
<dbReference type="Gene3D" id="1.25.40.10">
    <property type="entry name" value="Tetratricopeptide repeat domain"/>
    <property type="match status" value="1"/>
</dbReference>
<evidence type="ECO:0000256" key="1">
    <source>
        <dbReference type="SAM" id="Phobius"/>
    </source>
</evidence>
<dbReference type="OrthoDB" id="2554293at2759"/>
<organism evidence="2 3">
    <name type="scientific">Coprinopsis cinerea (strain Okayama-7 / 130 / ATCC MYA-4618 / FGSC 9003)</name>
    <name type="common">Inky cap fungus</name>
    <name type="synonym">Hormographiella aspergillata</name>
    <dbReference type="NCBI Taxonomy" id="240176"/>
    <lineage>
        <taxon>Eukaryota</taxon>
        <taxon>Fungi</taxon>
        <taxon>Dikarya</taxon>
        <taxon>Basidiomycota</taxon>
        <taxon>Agaricomycotina</taxon>
        <taxon>Agaricomycetes</taxon>
        <taxon>Agaricomycetidae</taxon>
        <taxon>Agaricales</taxon>
        <taxon>Agaricineae</taxon>
        <taxon>Psathyrellaceae</taxon>
        <taxon>Coprinopsis</taxon>
    </lineage>
</organism>
<dbReference type="Proteomes" id="UP000001861">
    <property type="component" value="Unassembled WGS sequence"/>
</dbReference>
<proteinExistence type="predicted"/>
<dbReference type="STRING" id="240176.A8PGT4"/>
<dbReference type="HOGENOM" id="CLU_375983_0_0_1"/>
<dbReference type="RefSeq" id="XP_001841276.2">
    <property type="nucleotide sequence ID" value="XM_001841224.2"/>
</dbReference>
<keyword evidence="1" id="KW-0812">Transmembrane</keyword>
<dbReference type="KEGG" id="cci:CC1G_09968"/>
<name>A8PGT4_COPC7</name>
<dbReference type="EMBL" id="AACS02000005">
    <property type="protein sequence ID" value="EAU80571.2"/>
    <property type="molecule type" value="Genomic_DNA"/>
</dbReference>
<accession>A8PGT4</accession>
<dbReference type="OMA" id="AYTVMMQ"/>
<reference evidence="2 3" key="1">
    <citation type="journal article" date="2010" name="Proc. Natl. Acad. Sci. U.S.A.">
        <title>Insights into evolution of multicellular fungi from the assembled chromosomes of the mushroom Coprinopsis cinerea (Coprinus cinereus).</title>
        <authorList>
            <person name="Stajich J.E."/>
            <person name="Wilke S.K."/>
            <person name="Ahren D."/>
            <person name="Au C.H."/>
            <person name="Birren B.W."/>
            <person name="Borodovsky M."/>
            <person name="Burns C."/>
            <person name="Canback B."/>
            <person name="Casselton L.A."/>
            <person name="Cheng C.K."/>
            <person name="Deng J."/>
            <person name="Dietrich F.S."/>
            <person name="Fargo D.C."/>
            <person name="Farman M.L."/>
            <person name="Gathman A.C."/>
            <person name="Goldberg J."/>
            <person name="Guigo R."/>
            <person name="Hoegger P.J."/>
            <person name="Hooker J.B."/>
            <person name="Huggins A."/>
            <person name="James T.Y."/>
            <person name="Kamada T."/>
            <person name="Kilaru S."/>
            <person name="Kodira C."/>
            <person name="Kues U."/>
            <person name="Kupfer D."/>
            <person name="Kwan H.S."/>
            <person name="Lomsadze A."/>
            <person name="Li W."/>
            <person name="Lilly W.W."/>
            <person name="Ma L.J."/>
            <person name="Mackey A.J."/>
            <person name="Manning G."/>
            <person name="Martin F."/>
            <person name="Muraguchi H."/>
            <person name="Natvig D.O."/>
            <person name="Palmerini H."/>
            <person name="Ramesh M.A."/>
            <person name="Rehmeyer C.J."/>
            <person name="Roe B.A."/>
            <person name="Shenoy N."/>
            <person name="Stanke M."/>
            <person name="Ter-Hovhannisyan V."/>
            <person name="Tunlid A."/>
            <person name="Velagapudi R."/>
            <person name="Vision T.J."/>
            <person name="Zeng Q."/>
            <person name="Zolan M.E."/>
            <person name="Pukkila P.J."/>
        </authorList>
    </citation>
    <scope>NUCLEOTIDE SEQUENCE [LARGE SCALE GENOMIC DNA]</scope>
    <source>
        <strain evidence="3">Okayama-7 / 130 / ATCC MYA-4618 / FGSC 9003</strain>
    </source>
</reference>
<dbReference type="GeneID" id="6017954"/>
<protein>
    <submittedName>
        <fullName evidence="2">Uncharacterized protein</fullName>
    </submittedName>
</protein>
<feature type="transmembrane region" description="Helical" evidence="1">
    <location>
        <begin position="261"/>
        <end position="282"/>
    </location>
</feature>
<gene>
    <name evidence="2" type="ORF">CC1G_09968</name>
</gene>
<evidence type="ECO:0000313" key="3">
    <source>
        <dbReference type="Proteomes" id="UP000001861"/>
    </source>
</evidence>
<keyword evidence="3" id="KW-1185">Reference proteome</keyword>
<sequence length="738" mass="82883">MQSSWRRLARETVSKWQTTCFRPSNFCLKRTKLSLFHHQHFRSIHAVAHAQQATSSHPPLDAGLHQTLRRAGREHAQEESDSPLPPARIASAAAQAVRFSVASGELPEAFLVLNSIHHANNKSTTTLLIDKLSGLVPFSAFKQSAIPFQEGTPIRLVSHSLLHSLLRHGHHDQAARLAEQLMQQGIRVHSKSLDLVFAALTNPKSTFKTLPPPIQPFTSNILSATPSHTRIQHAGGAFALRLLDIARQSGHRRTRNMFKTLITLCVINGEIIAASLIFGLLVRHWNKQVEADMAQNNVPETEGLTIRQAIKYRVTAWPSESRLDEILESINTGLSYKGEGVWGYYDDSLQALANLGVLLDHRLIPFASLSELIRLLSRGTQLAGFVEVPDEPGGPTRKVRASLYFSQVLTRLIQDLPSVEVEHASFRPPIKQNGGHMPALDLPSYNRLLRFAFEHRDWKQLSGTIWEHMVHQRSPPLKPDRYTVNIYQQAAANLKDPELWAHASHFSGISKPKQSNPESLLEEYAATLRVRNQSTNEFVTKIDFLVSSGAPKLAARYFLSYLPGSNSVDKPAESVDQKVRIKNLKRAAQHGPRLFVSALNALMKAGRFATAEKVFLWGKKAELLSWEDRRIPAWVLPIEAYTIMLWVCEGQIRRYLVRAKAFSTYGSTRTRRRAEQNLDEAKAFHRAARLVFKTAIKDAKKFAGRKPRSRKFHRDHKPLAADALFFNAALSARLNGTG</sequence>
<dbReference type="eggNOG" id="ENOG502SE1H">
    <property type="taxonomic scope" value="Eukaryota"/>
</dbReference>
<dbReference type="InterPro" id="IPR011990">
    <property type="entry name" value="TPR-like_helical_dom_sf"/>
</dbReference>
<dbReference type="AlphaFoldDB" id="A8PGT4"/>
<keyword evidence="1" id="KW-0472">Membrane</keyword>
<comment type="caution">
    <text evidence="2">The sequence shown here is derived from an EMBL/GenBank/DDBJ whole genome shotgun (WGS) entry which is preliminary data.</text>
</comment>
<dbReference type="VEuPathDB" id="FungiDB:CC1G_09968"/>